<dbReference type="eggNOG" id="COG1396">
    <property type="taxonomic scope" value="Bacteria"/>
</dbReference>
<proteinExistence type="predicted"/>
<dbReference type="PROSITE" id="PS50943">
    <property type="entry name" value="HTH_CROC1"/>
    <property type="match status" value="1"/>
</dbReference>
<dbReference type="InterPro" id="IPR010982">
    <property type="entry name" value="Lambda_DNA-bd_dom_sf"/>
</dbReference>
<dbReference type="CDD" id="cd00093">
    <property type="entry name" value="HTH_XRE"/>
    <property type="match status" value="1"/>
</dbReference>
<dbReference type="Proteomes" id="UP000005632">
    <property type="component" value="Chromosome"/>
</dbReference>
<dbReference type="RefSeq" id="WP_014270312.1">
    <property type="nucleotide sequence ID" value="NC_016633.1"/>
</dbReference>
<dbReference type="EMBL" id="CP003155">
    <property type="protein sequence ID" value="AEV29469.1"/>
    <property type="molecule type" value="Genomic_DNA"/>
</dbReference>
<dbReference type="SUPFAM" id="SSF47413">
    <property type="entry name" value="lambda repressor-like DNA-binding domains"/>
    <property type="match status" value="2"/>
</dbReference>
<feature type="domain" description="HTH cro/C1-type" evidence="1">
    <location>
        <begin position="98"/>
        <end position="154"/>
    </location>
</feature>
<dbReference type="Gene3D" id="1.10.260.40">
    <property type="entry name" value="lambda repressor-like DNA-binding domains"/>
    <property type="match status" value="1"/>
</dbReference>
<dbReference type="SMART" id="SM00530">
    <property type="entry name" value="HTH_XRE"/>
    <property type="match status" value="2"/>
</dbReference>
<dbReference type="OrthoDB" id="375149at2"/>
<evidence type="ECO:0000313" key="3">
    <source>
        <dbReference type="Proteomes" id="UP000005632"/>
    </source>
</evidence>
<dbReference type="STRING" id="158190.SpiGrapes_1666"/>
<protein>
    <submittedName>
        <fullName evidence="2">Helix-turn-helix protein</fullName>
    </submittedName>
</protein>
<accession>G8QWW5</accession>
<evidence type="ECO:0000313" key="2">
    <source>
        <dbReference type="EMBL" id="AEV29469.1"/>
    </source>
</evidence>
<name>G8QWW5_SPHPG</name>
<dbReference type="Pfam" id="PF01381">
    <property type="entry name" value="HTH_3"/>
    <property type="match status" value="1"/>
</dbReference>
<dbReference type="InterPro" id="IPR001387">
    <property type="entry name" value="Cro/C1-type_HTH"/>
</dbReference>
<dbReference type="GO" id="GO:0003677">
    <property type="term" value="F:DNA binding"/>
    <property type="evidence" value="ECO:0007669"/>
    <property type="project" value="InterPro"/>
</dbReference>
<gene>
    <name evidence="2" type="ordered locus">SpiGrapes_1666</name>
</gene>
<dbReference type="KEGG" id="sgp:SpiGrapes_1666"/>
<evidence type="ECO:0000259" key="1">
    <source>
        <dbReference type="PROSITE" id="PS50943"/>
    </source>
</evidence>
<sequence length="171" mass="19358">MNYQLALRLFLKEQHKTVSDLSLATGFSERWLRSVCQDCSWDPHLDTLFILCNAFCIDAVDFLACAETEAMRGEVTHTHTHTHTVVQGISPTAITSTLRSIRLEKHLSQSQLSVLTKFQVSSISFRESPRYQSYPTLDTLEIYCKAYGISISEFLQCAAQWQGEEETACAI</sequence>
<organism evidence="2 3">
    <name type="scientific">Sphaerochaeta pleomorpha (strain ATCC BAA-1885 / DSM 22778 / Grapes)</name>
    <dbReference type="NCBI Taxonomy" id="158190"/>
    <lineage>
        <taxon>Bacteria</taxon>
        <taxon>Pseudomonadati</taxon>
        <taxon>Spirochaetota</taxon>
        <taxon>Spirochaetia</taxon>
        <taxon>Spirochaetales</taxon>
        <taxon>Sphaerochaetaceae</taxon>
        <taxon>Sphaerochaeta</taxon>
    </lineage>
</organism>
<dbReference type="HOGENOM" id="CLU_1561894_0_0_12"/>
<keyword evidence="3" id="KW-1185">Reference proteome</keyword>
<reference evidence="2 3" key="1">
    <citation type="submission" date="2011-11" db="EMBL/GenBank/DDBJ databases">
        <title>Complete sequence of Spirochaeta sp. grapes.</title>
        <authorList>
            <consortium name="US DOE Joint Genome Institute"/>
            <person name="Lucas S."/>
            <person name="Han J."/>
            <person name="Lapidus A."/>
            <person name="Cheng J.-F."/>
            <person name="Goodwin L."/>
            <person name="Pitluck S."/>
            <person name="Peters L."/>
            <person name="Ovchinnikova G."/>
            <person name="Munk A.C."/>
            <person name="Detter J.C."/>
            <person name="Han C."/>
            <person name="Tapia R."/>
            <person name="Land M."/>
            <person name="Hauser L."/>
            <person name="Kyrpides N."/>
            <person name="Ivanova N."/>
            <person name="Pagani I."/>
            <person name="Ritalahtilisa K."/>
            <person name="Loeffler F."/>
            <person name="Woyke T."/>
        </authorList>
    </citation>
    <scope>NUCLEOTIDE SEQUENCE [LARGE SCALE GENOMIC DNA]</scope>
    <source>
        <strain evidence="3">ATCC BAA-1885 / DSM 22778 / Grapes</strain>
    </source>
</reference>
<dbReference type="AlphaFoldDB" id="G8QWW5"/>